<name>A0A2P2N1A3_RHIMU</name>
<protein>
    <submittedName>
        <fullName evidence="1">Uncharacterized protein</fullName>
    </submittedName>
</protein>
<dbReference type="AlphaFoldDB" id="A0A2P2N1A3"/>
<evidence type="ECO:0000313" key="1">
    <source>
        <dbReference type="EMBL" id="MBX36263.1"/>
    </source>
</evidence>
<proteinExistence type="predicted"/>
<dbReference type="EMBL" id="GGEC01055779">
    <property type="protein sequence ID" value="MBX36263.1"/>
    <property type="molecule type" value="Transcribed_RNA"/>
</dbReference>
<sequence length="30" mass="3443">MLLKLLVGMKECYYTSAAAVVKLMPWNKIK</sequence>
<accession>A0A2P2N1A3</accession>
<reference evidence="1" key="1">
    <citation type="submission" date="2018-02" db="EMBL/GenBank/DDBJ databases">
        <title>Rhizophora mucronata_Transcriptome.</title>
        <authorList>
            <person name="Meera S.P."/>
            <person name="Sreeshan A."/>
            <person name="Augustine A."/>
        </authorList>
    </citation>
    <scope>NUCLEOTIDE SEQUENCE</scope>
    <source>
        <tissue evidence="1">Leaf</tissue>
    </source>
</reference>
<organism evidence="1">
    <name type="scientific">Rhizophora mucronata</name>
    <name type="common">Asiatic mangrove</name>
    <dbReference type="NCBI Taxonomy" id="61149"/>
    <lineage>
        <taxon>Eukaryota</taxon>
        <taxon>Viridiplantae</taxon>
        <taxon>Streptophyta</taxon>
        <taxon>Embryophyta</taxon>
        <taxon>Tracheophyta</taxon>
        <taxon>Spermatophyta</taxon>
        <taxon>Magnoliopsida</taxon>
        <taxon>eudicotyledons</taxon>
        <taxon>Gunneridae</taxon>
        <taxon>Pentapetalae</taxon>
        <taxon>rosids</taxon>
        <taxon>fabids</taxon>
        <taxon>Malpighiales</taxon>
        <taxon>Rhizophoraceae</taxon>
        <taxon>Rhizophora</taxon>
    </lineage>
</organism>